<evidence type="ECO:0000259" key="5">
    <source>
        <dbReference type="PROSITE" id="PS50977"/>
    </source>
</evidence>
<dbReference type="SUPFAM" id="SSF46689">
    <property type="entry name" value="Homeodomain-like"/>
    <property type="match status" value="1"/>
</dbReference>
<dbReference type="PANTHER" id="PTHR30055:SF234">
    <property type="entry name" value="HTH-TYPE TRANSCRIPTIONAL REGULATOR BETI"/>
    <property type="match status" value="1"/>
</dbReference>
<dbReference type="Pfam" id="PF00440">
    <property type="entry name" value="TetR_N"/>
    <property type="match status" value="1"/>
</dbReference>
<evidence type="ECO:0000256" key="2">
    <source>
        <dbReference type="ARBA" id="ARBA00023125"/>
    </source>
</evidence>
<dbReference type="InterPro" id="IPR050109">
    <property type="entry name" value="HTH-type_TetR-like_transc_reg"/>
</dbReference>
<feature type="domain" description="HTH tetR-type" evidence="5">
    <location>
        <begin position="14"/>
        <end position="74"/>
    </location>
</feature>
<dbReference type="Proteomes" id="UP001500503">
    <property type="component" value="Unassembled WGS sequence"/>
</dbReference>
<dbReference type="PANTHER" id="PTHR30055">
    <property type="entry name" value="HTH-TYPE TRANSCRIPTIONAL REGULATOR RUTR"/>
    <property type="match status" value="1"/>
</dbReference>
<dbReference type="Gene3D" id="1.10.357.10">
    <property type="entry name" value="Tetracycline Repressor, domain 2"/>
    <property type="match status" value="1"/>
</dbReference>
<dbReference type="SUPFAM" id="SSF48498">
    <property type="entry name" value="Tetracyclin repressor-like, C-terminal domain"/>
    <property type="match status" value="1"/>
</dbReference>
<evidence type="ECO:0000256" key="4">
    <source>
        <dbReference type="PROSITE-ProRule" id="PRU00335"/>
    </source>
</evidence>
<comment type="caution">
    <text evidence="6">The sequence shown here is derived from an EMBL/GenBank/DDBJ whole genome shotgun (WGS) entry which is preliminary data.</text>
</comment>
<evidence type="ECO:0000256" key="3">
    <source>
        <dbReference type="ARBA" id="ARBA00023163"/>
    </source>
</evidence>
<feature type="DNA-binding region" description="H-T-H motif" evidence="4">
    <location>
        <begin position="37"/>
        <end position="56"/>
    </location>
</feature>
<organism evidence="6 7">
    <name type="scientific">Actinoallomurus oryzae</name>
    <dbReference type="NCBI Taxonomy" id="502180"/>
    <lineage>
        <taxon>Bacteria</taxon>
        <taxon>Bacillati</taxon>
        <taxon>Actinomycetota</taxon>
        <taxon>Actinomycetes</taxon>
        <taxon>Streptosporangiales</taxon>
        <taxon>Thermomonosporaceae</taxon>
        <taxon>Actinoallomurus</taxon>
    </lineage>
</organism>
<dbReference type="PRINTS" id="PR00455">
    <property type="entry name" value="HTHTETR"/>
</dbReference>
<dbReference type="EMBL" id="BAABHF010000012">
    <property type="protein sequence ID" value="GAA4487481.1"/>
    <property type="molecule type" value="Genomic_DNA"/>
</dbReference>
<keyword evidence="1" id="KW-0805">Transcription regulation</keyword>
<protein>
    <submittedName>
        <fullName evidence="6">TetR/AcrR family transcriptional regulator</fullName>
    </submittedName>
</protein>
<accession>A0ABP8PKH3</accession>
<reference evidence="7" key="1">
    <citation type="journal article" date="2019" name="Int. J. Syst. Evol. Microbiol.">
        <title>The Global Catalogue of Microorganisms (GCM) 10K type strain sequencing project: providing services to taxonomists for standard genome sequencing and annotation.</title>
        <authorList>
            <consortium name="The Broad Institute Genomics Platform"/>
            <consortium name="The Broad Institute Genome Sequencing Center for Infectious Disease"/>
            <person name="Wu L."/>
            <person name="Ma J."/>
        </authorList>
    </citation>
    <scope>NUCLEOTIDE SEQUENCE [LARGE SCALE GENOMIC DNA]</scope>
    <source>
        <strain evidence="7">JCM 17933</strain>
    </source>
</reference>
<keyword evidence="7" id="KW-1185">Reference proteome</keyword>
<evidence type="ECO:0000313" key="6">
    <source>
        <dbReference type="EMBL" id="GAA4487481.1"/>
    </source>
</evidence>
<dbReference type="RefSeq" id="WP_345459176.1">
    <property type="nucleotide sequence ID" value="NZ_BAABHF010000012.1"/>
</dbReference>
<sequence length="241" mass="24997">MDDVGSASSAGTREDTRTRILAAAADLLAEGGREAVSTRAVGAAAGVQAPTIYRLFGDKRGLLDALATYGITRYLSRKTEHEPGDDPVEDLRAGWDLHVGFGLANPELYALMYGDPHHGSTSPAAAAAFDILAGHIGRIARAGRLRVGEERAAQLVHAAGSGTTLVLIALPEEARDLRLSSLAREAVIAAIITDVPVPAATGPVGAAVALRAVLPETTALTPGERSLLSEWLDRIAADDAP</sequence>
<evidence type="ECO:0000313" key="7">
    <source>
        <dbReference type="Proteomes" id="UP001500503"/>
    </source>
</evidence>
<evidence type="ECO:0000256" key="1">
    <source>
        <dbReference type="ARBA" id="ARBA00023015"/>
    </source>
</evidence>
<name>A0ABP8PKH3_9ACTN</name>
<dbReference type="PROSITE" id="PS50977">
    <property type="entry name" value="HTH_TETR_2"/>
    <property type="match status" value="1"/>
</dbReference>
<gene>
    <name evidence="6" type="ORF">GCM10023191_015410</name>
</gene>
<dbReference type="InterPro" id="IPR009057">
    <property type="entry name" value="Homeodomain-like_sf"/>
</dbReference>
<keyword evidence="2 4" id="KW-0238">DNA-binding</keyword>
<keyword evidence="3" id="KW-0804">Transcription</keyword>
<dbReference type="InterPro" id="IPR036271">
    <property type="entry name" value="Tet_transcr_reg_TetR-rel_C_sf"/>
</dbReference>
<proteinExistence type="predicted"/>
<dbReference type="InterPro" id="IPR001647">
    <property type="entry name" value="HTH_TetR"/>
</dbReference>